<proteinExistence type="predicted"/>
<reference evidence="3" key="1">
    <citation type="journal article" date="2019" name="Int. J. Syst. Evol. Microbiol.">
        <title>The Global Catalogue of Microorganisms (GCM) 10K type strain sequencing project: providing services to taxonomists for standard genome sequencing and annotation.</title>
        <authorList>
            <consortium name="The Broad Institute Genomics Platform"/>
            <consortium name="The Broad Institute Genome Sequencing Center for Infectious Disease"/>
            <person name="Wu L."/>
            <person name="Ma J."/>
        </authorList>
    </citation>
    <scope>NUCLEOTIDE SEQUENCE [LARGE SCALE GENOMIC DNA]</scope>
    <source>
        <strain evidence="3">CGMCC 1.10832</strain>
    </source>
</reference>
<sequence>MKKDFKEEYDKAYKKVKSILNLFVKRMYVIAFNIYTWYWLYREIFVRESTNFESYLLWFFTTVGMYYFVLENQDLFFRKKKN</sequence>
<name>A0ABQ1N7X5_9BACT</name>
<dbReference type="Proteomes" id="UP000636010">
    <property type="component" value="Unassembled WGS sequence"/>
</dbReference>
<evidence type="ECO:0008006" key="4">
    <source>
        <dbReference type="Google" id="ProtNLM"/>
    </source>
</evidence>
<keyword evidence="1" id="KW-0812">Transmembrane</keyword>
<accession>A0ABQ1N7X5</accession>
<evidence type="ECO:0000313" key="2">
    <source>
        <dbReference type="EMBL" id="GGC56762.1"/>
    </source>
</evidence>
<comment type="caution">
    <text evidence="2">The sequence shown here is derived from an EMBL/GenBank/DDBJ whole genome shotgun (WGS) entry which is preliminary data.</text>
</comment>
<feature type="transmembrane region" description="Helical" evidence="1">
    <location>
        <begin position="52"/>
        <end position="70"/>
    </location>
</feature>
<keyword evidence="1" id="KW-1133">Transmembrane helix</keyword>
<organism evidence="2 3">
    <name type="scientific">Marivirga lumbricoides</name>
    <dbReference type="NCBI Taxonomy" id="1046115"/>
    <lineage>
        <taxon>Bacteria</taxon>
        <taxon>Pseudomonadati</taxon>
        <taxon>Bacteroidota</taxon>
        <taxon>Cytophagia</taxon>
        <taxon>Cytophagales</taxon>
        <taxon>Marivirgaceae</taxon>
        <taxon>Marivirga</taxon>
    </lineage>
</organism>
<gene>
    <name evidence="2" type="ORF">GCM10011506_48040</name>
</gene>
<evidence type="ECO:0000256" key="1">
    <source>
        <dbReference type="SAM" id="Phobius"/>
    </source>
</evidence>
<dbReference type="EMBL" id="BMEC01000035">
    <property type="protein sequence ID" value="GGC56762.1"/>
    <property type="molecule type" value="Genomic_DNA"/>
</dbReference>
<keyword evidence="3" id="KW-1185">Reference proteome</keyword>
<feature type="transmembrane region" description="Helical" evidence="1">
    <location>
        <begin position="20"/>
        <end position="40"/>
    </location>
</feature>
<keyword evidence="1" id="KW-0472">Membrane</keyword>
<evidence type="ECO:0000313" key="3">
    <source>
        <dbReference type="Proteomes" id="UP000636010"/>
    </source>
</evidence>
<protein>
    <recommendedName>
        <fullName evidence="4">2TM domain-containing protein</fullName>
    </recommendedName>
</protein>